<sequence>MKSVLRIGLMLIPVLITLIASDCKKEHRLRVYNNGVFEHKINITGWDVNEDLVKLGGFYYPWQGEDSIDYRGCYFCEGKKYVERGFNNEVQHLGKREGFRYSEDVCTQDTNILD</sequence>
<proteinExistence type="predicted"/>
<reference evidence="1 2" key="1">
    <citation type="submission" date="2017-06" db="EMBL/GenBank/DDBJ databases">
        <title>Novel microbial phyla capable of carbon fixation and sulfur reduction in deep-sea sediments.</title>
        <authorList>
            <person name="Huang J."/>
            <person name="Baker B."/>
            <person name="Wang Y."/>
        </authorList>
    </citation>
    <scope>NUCLEOTIDE SEQUENCE [LARGE SCALE GENOMIC DNA]</scope>
    <source>
        <strain evidence="1">B3_TA06</strain>
    </source>
</reference>
<name>A0A532USH2_UNCT6</name>
<dbReference type="Proteomes" id="UP000317778">
    <property type="component" value="Unassembled WGS sequence"/>
</dbReference>
<dbReference type="AlphaFoldDB" id="A0A532USH2"/>
<dbReference type="EMBL" id="NJBO01000030">
    <property type="protein sequence ID" value="TKJ37889.1"/>
    <property type="molecule type" value="Genomic_DNA"/>
</dbReference>
<evidence type="ECO:0000313" key="1">
    <source>
        <dbReference type="EMBL" id="TKJ37889.1"/>
    </source>
</evidence>
<organism evidence="1 2">
    <name type="scientific">candidate division TA06 bacterium B3_TA06</name>
    <dbReference type="NCBI Taxonomy" id="2012487"/>
    <lineage>
        <taxon>Bacteria</taxon>
        <taxon>Bacteria division TA06</taxon>
    </lineage>
</organism>
<accession>A0A532USH2</accession>
<gene>
    <name evidence="1" type="ORF">CEE36_10905</name>
</gene>
<evidence type="ECO:0000313" key="2">
    <source>
        <dbReference type="Proteomes" id="UP000317778"/>
    </source>
</evidence>
<comment type="caution">
    <text evidence="1">The sequence shown here is derived from an EMBL/GenBank/DDBJ whole genome shotgun (WGS) entry which is preliminary data.</text>
</comment>
<protein>
    <submittedName>
        <fullName evidence="1">Uncharacterized protein</fullName>
    </submittedName>
</protein>